<dbReference type="RefSeq" id="XP_022965798.1">
    <property type="nucleotide sequence ID" value="XM_023110030.1"/>
</dbReference>
<feature type="region of interest" description="Disordered" evidence="3">
    <location>
        <begin position="1"/>
        <end position="91"/>
    </location>
</feature>
<evidence type="ECO:0000313" key="6">
    <source>
        <dbReference type="RefSeq" id="XP_022965798.1"/>
    </source>
</evidence>
<feature type="domain" description="Glabrous enhancer-binding protein-like DBD" evidence="4">
    <location>
        <begin position="120"/>
        <end position="216"/>
    </location>
</feature>
<accession>A0A6J1HQ11</accession>
<dbReference type="PANTHER" id="PTHR31662:SF1">
    <property type="entry name" value="OS01G0249900 PROTEIN"/>
    <property type="match status" value="1"/>
</dbReference>
<keyword evidence="2" id="KW-0175">Coiled coil</keyword>
<evidence type="ECO:0000259" key="4">
    <source>
        <dbReference type="Pfam" id="PF04504"/>
    </source>
</evidence>
<dbReference type="InterPro" id="IPR007592">
    <property type="entry name" value="GEBP"/>
</dbReference>
<dbReference type="GeneID" id="111465578"/>
<feature type="compositionally biased region" description="Acidic residues" evidence="3">
    <location>
        <begin position="34"/>
        <end position="49"/>
    </location>
</feature>
<dbReference type="InterPro" id="IPR053932">
    <property type="entry name" value="GeBP-like_DBD"/>
</dbReference>
<evidence type="ECO:0000256" key="1">
    <source>
        <dbReference type="ARBA" id="ARBA00010820"/>
    </source>
</evidence>
<protein>
    <submittedName>
        <fullName evidence="6">Probable transcription factor At3g04930</fullName>
    </submittedName>
</protein>
<evidence type="ECO:0000256" key="3">
    <source>
        <dbReference type="SAM" id="MobiDB-lite"/>
    </source>
</evidence>
<comment type="similarity">
    <text evidence="1">Belongs to the GeBP family.</text>
</comment>
<dbReference type="AlphaFoldDB" id="A0A6J1HQ11"/>
<dbReference type="OrthoDB" id="669440at2759"/>
<sequence>MTWPLSGWIFSSSSSSSMEEDQNSQPSDEHGISDDEPGTPLNEEDEEFQADSYREDAHNNGQNAAVSDGVSDETDAADLRQSKTNSFSPIDDRIPSVVAIPANAPNNIVTVAVPPRRRATVWTNEDEIQLLRSFLEFASENRISPHRLQQQDAAAFYRKIKPKIQLCCGKNQLLDKLRRLRRKYQITSSKIDCGEKPAFKSIHERSTFDISRKIWGRNSGKKQTSVEDSILDEVLADINPNFIEIQVKTENLEEDESEEGEDYQQLTKRRRTAYLSGEASNSNEIPARTNSIVDDIGKISGLVEEVARGCLSPLFKELISNGWPPVGLAGRIPNCGGGEAGEERWRKQQELEMEVYLKRLELVQEEIRVSLEQLRSKKEESKNNDNNG</sequence>
<keyword evidence="5" id="KW-1185">Reference proteome</keyword>
<dbReference type="Proteomes" id="UP000504608">
    <property type="component" value="Unplaced"/>
</dbReference>
<reference evidence="6" key="1">
    <citation type="submission" date="2025-08" db="UniProtKB">
        <authorList>
            <consortium name="RefSeq"/>
        </authorList>
    </citation>
    <scope>IDENTIFICATION</scope>
    <source>
        <tissue evidence="6">Young leaves</tissue>
    </source>
</reference>
<dbReference type="GO" id="GO:0005634">
    <property type="term" value="C:nucleus"/>
    <property type="evidence" value="ECO:0007669"/>
    <property type="project" value="TreeGrafter"/>
</dbReference>
<dbReference type="Pfam" id="PF04504">
    <property type="entry name" value="GeBP-like_DBD"/>
    <property type="match status" value="1"/>
</dbReference>
<gene>
    <name evidence="6" type="primary">LOC111465578</name>
</gene>
<dbReference type="GO" id="GO:0006355">
    <property type="term" value="P:regulation of DNA-templated transcription"/>
    <property type="evidence" value="ECO:0007669"/>
    <property type="project" value="InterPro"/>
</dbReference>
<evidence type="ECO:0000256" key="2">
    <source>
        <dbReference type="SAM" id="Coils"/>
    </source>
</evidence>
<dbReference type="PANTHER" id="PTHR31662">
    <property type="entry name" value="BNAANNG10740D PROTEIN-RELATED"/>
    <property type="match status" value="1"/>
</dbReference>
<dbReference type="KEGG" id="cmax:111465578"/>
<name>A0A6J1HQ11_CUCMA</name>
<feature type="coiled-coil region" evidence="2">
    <location>
        <begin position="346"/>
        <end position="384"/>
    </location>
</feature>
<evidence type="ECO:0000313" key="5">
    <source>
        <dbReference type="Proteomes" id="UP000504608"/>
    </source>
</evidence>
<proteinExistence type="inferred from homology"/>
<organism evidence="5 6">
    <name type="scientific">Cucurbita maxima</name>
    <name type="common">Pumpkin</name>
    <name type="synonym">Winter squash</name>
    <dbReference type="NCBI Taxonomy" id="3661"/>
    <lineage>
        <taxon>Eukaryota</taxon>
        <taxon>Viridiplantae</taxon>
        <taxon>Streptophyta</taxon>
        <taxon>Embryophyta</taxon>
        <taxon>Tracheophyta</taxon>
        <taxon>Spermatophyta</taxon>
        <taxon>Magnoliopsida</taxon>
        <taxon>eudicotyledons</taxon>
        <taxon>Gunneridae</taxon>
        <taxon>Pentapetalae</taxon>
        <taxon>rosids</taxon>
        <taxon>fabids</taxon>
        <taxon>Cucurbitales</taxon>
        <taxon>Cucurbitaceae</taxon>
        <taxon>Cucurbiteae</taxon>
        <taxon>Cucurbita</taxon>
    </lineage>
</organism>